<evidence type="ECO:0000313" key="13">
    <source>
        <dbReference type="EMBL" id="GBR73392.1"/>
    </source>
</evidence>
<keyword evidence="9 10" id="KW-0342">GTP-binding</keyword>
<feature type="binding site" evidence="10">
    <location>
        <begin position="224"/>
        <end position="229"/>
    </location>
    <ligand>
        <name>GTP</name>
        <dbReference type="ChEBI" id="CHEBI:37565"/>
    </ligand>
</feature>
<dbReference type="InterPro" id="IPR025867">
    <property type="entry name" value="MnmE_helical"/>
</dbReference>
<dbReference type="HAMAP" id="MF_00379">
    <property type="entry name" value="GTPase_MnmE"/>
    <property type="match status" value="1"/>
</dbReference>
<dbReference type="InterPro" id="IPR004520">
    <property type="entry name" value="GTPase_MnmE"/>
</dbReference>
<gene>
    <name evidence="10 13" type="primary">mnmE</name>
    <name evidence="10" type="synonym">trmE</name>
    <name evidence="13" type="ORF">NO1_0783</name>
</gene>
<evidence type="ECO:0000313" key="14">
    <source>
        <dbReference type="Proteomes" id="UP000269352"/>
    </source>
</evidence>
<dbReference type="InterPro" id="IPR006073">
    <property type="entry name" value="GTP-bd"/>
</dbReference>
<dbReference type="GO" id="GO:0003924">
    <property type="term" value="F:GTPase activity"/>
    <property type="evidence" value="ECO:0007669"/>
    <property type="project" value="UniProtKB-UniRule"/>
</dbReference>
<dbReference type="InterPro" id="IPR031168">
    <property type="entry name" value="G_TrmE"/>
</dbReference>
<dbReference type="SUPFAM" id="SSF52540">
    <property type="entry name" value="P-loop containing nucleoside triphosphate hydrolases"/>
    <property type="match status" value="1"/>
</dbReference>
<keyword evidence="14" id="KW-1185">Reference proteome</keyword>
<dbReference type="InterPro" id="IPR005225">
    <property type="entry name" value="Small_GTP-bd"/>
</dbReference>
<dbReference type="GO" id="GO:0005525">
    <property type="term" value="F:GTP binding"/>
    <property type="evidence" value="ECO:0007669"/>
    <property type="project" value="UniProtKB-UniRule"/>
</dbReference>
<organism evidence="13 14">
    <name type="scientific">Termititenax aidoneus</name>
    <dbReference type="NCBI Taxonomy" id="2218524"/>
    <lineage>
        <taxon>Bacteria</taxon>
        <taxon>Bacillati</taxon>
        <taxon>Candidatus Margulisiibacteriota</taxon>
        <taxon>Candidatus Termititenacia</taxon>
        <taxon>Candidatus Termititenacales</taxon>
        <taxon>Candidatus Termititenacaceae</taxon>
        <taxon>Candidatus Termititenax</taxon>
    </lineage>
</organism>
<comment type="function">
    <text evidence="10">Exhibits a very high intrinsic GTPase hydrolysis rate. Involved in the addition of a carboxymethylaminomethyl (cmnm) group at the wobble position (U34) of certain tRNAs, forming tRNA-cmnm(5)s(2)U34.</text>
</comment>
<keyword evidence="8 10" id="KW-0630">Potassium</keyword>
<feature type="domain" description="TrmE-type G" evidence="12">
    <location>
        <begin position="214"/>
        <end position="364"/>
    </location>
</feature>
<feature type="binding site" evidence="10">
    <location>
        <begin position="268"/>
        <end position="271"/>
    </location>
    <ligand>
        <name>GTP</name>
        <dbReference type="ChEBI" id="CHEBI:37565"/>
    </ligand>
</feature>
<keyword evidence="5 10" id="KW-0547">Nucleotide-binding</keyword>
<dbReference type="GO" id="GO:0046872">
    <property type="term" value="F:metal ion binding"/>
    <property type="evidence" value="ECO:0007669"/>
    <property type="project" value="UniProtKB-KW"/>
</dbReference>
<comment type="caution">
    <text evidence="13">The sequence shown here is derived from an EMBL/GenBank/DDBJ whole genome shotgun (WGS) entry which is preliminary data.</text>
</comment>
<feature type="binding site" evidence="10">
    <location>
        <position position="249"/>
    </location>
    <ligand>
        <name>Mg(2+)</name>
        <dbReference type="ChEBI" id="CHEBI:18420"/>
    </ligand>
</feature>
<feature type="binding site" evidence="10">
    <location>
        <position position="443"/>
    </location>
    <ligand>
        <name>(6S)-5-formyl-5,6,7,8-tetrahydrofolate</name>
        <dbReference type="ChEBI" id="CHEBI:57457"/>
    </ligand>
</feature>
<dbReference type="Pfam" id="PF10396">
    <property type="entry name" value="TrmE_N"/>
    <property type="match status" value="1"/>
</dbReference>
<dbReference type="PANTHER" id="PTHR42714:SF2">
    <property type="entry name" value="TRNA MODIFICATION GTPASE GTPBP3, MITOCHONDRIAL"/>
    <property type="match status" value="1"/>
</dbReference>
<dbReference type="NCBIfam" id="TIGR00450">
    <property type="entry name" value="mnmE_trmE_thdF"/>
    <property type="match status" value="1"/>
</dbReference>
<evidence type="ECO:0000256" key="10">
    <source>
        <dbReference type="HAMAP-Rule" id="MF_00379"/>
    </source>
</evidence>
<comment type="subunit">
    <text evidence="10">Homodimer. Heterotetramer of two MnmE and two MnmG subunits.</text>
</comment>
<evidence type="ECO:0000256" key="1">
    <source>
        <dbReference type="ARBA" id="ARBA00011043"/>
    </source>
</evidence>
<evidence type="ECO:0000256" key="7">
    <source>
        <dbReference type="ARBA" id="ARBA00022842"/>
    </source>
</evidence>
<feature type="binding site" evidence="10">
    <location>
        <position position="228"/>
    </location>
    <ligand>
        <name>Mg(2+)</name>
        <dbReference type="ChEBI" id="CHEBI:18420"/>
    </ligand>
</feature>
<comment type="cofactor">
    <cofactor evidence="10">
        <name>K(+)</name>
        <dbReference type="ChEBI" id="CHEBI:29103"/>
    </cofactor>
    <text evidence="10">Binds 1 potassium ion per subunit.</text>
</comment>
<protein>
    <recommendedName>
        <fullName evidence="10">tRNA modification GTPase MnmE</fullName>
        <ecNumber evidence="10">3.6.-.-</ecNumber>
    </recommendedName>
</protein>
<dbReference type="EC" id="3.6.-.-" evidence="10"/>
<dbReference type="Gene3D" id="3.40.50.300">
    <property type="entry name" value="P-loop containing nucleotide triphosphate hydrolases"/>
    <property type="match status" value="1"/>
</dbReference>
<accession>A0A388T9R9</accession>
<dbReference type="PROSITE" id="PS51709">
    <property type="entry name" value="G_TRME"/>
    <property type="match status" value="1"/>
</dbReference>
<dbReference type="EMBL" id="BGZN01000010">
    <property type="protein sequence ID" value="GBR73392.1"/>
    <property type="molecule type" value="Genomic_DNA"/>
</dbReference>
<evidence type="ECO:0000259" key="12">
    <source>
        <dbReference type="PROSITE" id="PS51709"/>
    </source>
</evidence>
<dbReference type="NCBIfam" id="TIGR00231">
    <property type="entry name" value="small_GTP"/>
    <property type="match status" value="1"/>
</dbReference>
<evidence type="ECO:0000256" key="9">
    <source>
        <dbReference type="ARBA" id="ARBA00023134"/>
    </source>
</evidence>
<dbReference type="Proteomes" id="UP000269352">
    <property type="component" value="Unassembled WGS sequence"/>
</dbReference>
<dbReference type="GO" id="GO:0002098">
    <property type="term" value="P:tRNA wobble uridine modification"/>
    <property type="evidence" value="ECO:0007669"/>
    <property type="project" value="TreeGrafter"/>
</dbReference>
<dbReference type="PRINTS" id="PR00326">
    <property type="entry name" value="GTP1OBG"/>
</dbReference>
<feature type="binding site" evidence="10">
    <location>
        <position position="80"/>
    </location>
    <ligand>
        <name>(6S)-5-formyl-5,6,7,8-tetrahydrofolate</name>
        <dbReference type="ChEBI" id="CHEBI:57457"/>
    </ligand>
</feature>
<dbReference type="Pfam" id="PF01926">
    <property type="entry name" value="MMR_HSR1"/>
    <property type="match status" value="1"/>
</dbReference>
<dbReference type="InterPro" id="IPR027368">
    <property type="entry name" value="MnmE_dom2"/>
</dbReference>
<comment type="subcellular location">
    <subcellularLocation>
        <location evidence="10">Cytoplasm</location>
    </subcellularLocation>
</comment>
<sequence>MNKTIAAIATPPGTGGVAIVRISGPDAFAVAAKISSVKKFDKNTIKPCVLFELNTKTVLDKGLLSVFKAPNSYTGENVVEINCHGSYYLTQKLLTEVLKAGAHLAEAGEFTKRAFLAGKLDLTQVEAVADTISAGSDLSLNLALRHLEGDVQQKIRQIRGEFLQILSEIEAALDYPDEIADPSPEKIRALLKNAQKTFAQLLEDSARGLLIKSGAVIALVGRPNTGKSSLFNALLKHNKAIVTATPGTTRDALEAEAQINGLRVTLVDTAGLRETQDAVEKLGVERSRAHLQTADLVLAVFDAASGAAAEDRKILEYLRGRPQLRVANKMDLSEKVDIPDIIPVSAKTGQNLDLLAAKILEKLDLRRVDFSKNIYISSLRQKDQLIRAAQILAKTLDALETVDYLDVLAPHLQGIVAVLGEITGDAVSDEIIEQIFANFCVGK</sequence>
<comment type="caution">
    <text evidence="10">Lacks conserved residue(s) required for the propagation of feature annotation.</text>
</comment>
<dbReference type="GO" id="GO:0030488">
    <property type="term" value="P:tRNA methylation"/>
    <property type="evidence" value="ECO:0007669"/>
    <property type="project" value="TreeGrafter"/>
</dbReference>
<reference evidence="13 14" key="1">
    <citation type="journal article" date="2019" name="ISME J.">
        <title>Genome analyses of uncultured TG2/ZB3 bacteria in 'Margulisbacteria' specifically attached to ectosymbiotic spirochetes of protists in the termite gut.</title>
        <authorList>
            <person name="Utami Y.D."/>
            <person name="Kuwahara H."/>
            <person name="Igai K."/>
            <person name="Murakami T."/>
            <person name="Sugaya K."/>
            <person name="Morikawa T."/>
            <person name="Nagura Y."/>
            <person name="Yuki M."/>
            <person name="Deevong P."/>
            <person name="Inoue T."/>
            <person name="Kihara K."/>
            <person name="Lo N."/>
            <person name="Yamada A."/>
            <person name="Ohkuma M."/>
            <person name="Hongoh Y."/>
        </authorList>
    </citation>
    <scope>NUCLEOTIDE SEQUENCE [LARGE SCALE GENOMIC DNA]</scope>
    <source>
        <strain evidence="13">NkOx7-01</strain>
    </source>
</reference>
<dbReference type="CDD" id="cd14858">
    <property type="entry name" value="TrmE_N"/>
    <property type="match status" value="1"/>
</dbReference>
<evidence type="ECO:0000256" key="5">
    <source>
        <dbReference type="ARBA" id="ARBA00022741"/>
    </source>
</evidence>
<feature type="binding site" evidence="10">
    <location>
        <begin position="243"/>
        <end position="249"/>
    </location>
    <ligand>
        <name>GTP</name>
        <dbReference type="ChEBI" id="CHEBI:37565"/>
    </ligand>
</feature>
<name>A0A388T9R9_TERA1</name>
<evidence type="ECO:0000256" key="11">
    <source>
        <dbReference type="RuleBase" id="RU003313"/>
    </source>
</evidence>
<feature type="binding site" evidence="10">
    <location>
        <position position="119"/>
    </location>
    <ligand>
        <name>(6S)-5-formyl-5,6,7,8-tetrahydrofolate</name>
        <dbReference type="ChEBI" id="CHEBI:57457"/>
    </ligand>
</feature>
<keyword evidence="6 10" id="KW-0378">Hydrolase</keyword>
<keyword evidence="2 10" id="KW-0963">Cytoplasm</keyword>
<evidence type="ECO:0000256" key="3">
    <source>
        <dbReference type="ARBA" id="ARBA00022694"/>
    </source>
</evidence>
<dbReference type="NCBIfam" id="NF003661">
    <property type="entry name" value="PRK05291.1-3"/>
    <property type="match status" value="1"/>
</dbReference>
<evidence type="ECO:0000256" key="4">
    <source>
        <dbReference type="ARBA" id="ARBA00022723"/>
    </source>
</evidence>
<dbReference type="InterPro" id="IPR027417">
    <property type="entry name" value="P-loop_NTPase"/>
</dbReference>
<evidence type="ECO:0000256" key="6">
    <source>
        <dbReference type="ARBA" id="ARBA00022801"/>
    </source>
</evidence>
<proteinExistence type="inferred from homology"/>
<dbReference type="GO" id="GO:0005829">
    <property type="term" value="C:cytosol"/>
    <property type="evidence" value="ECO:0007669"/>
    <property type="project" value="TreeGrafter"/>
</dbReference>
<feature type="binding site" evidence="10">
    <location>
        <position position="21"/>
    </location>
    <ligand>
        <name>(6S)-5-formyl-5,6,7,8-tetrahydrofolate</name>
        <dbReference type="ChEBI" id="CHEBI:57457"/>
    </ligand>
</feature>
<dbReference type="Gene3D" id="1.20.120.430">
    <property type="entry name" value="tRNA modification GTPase MnmE domain 2"/>
    <property type="match status" value="1"/>
</dbReference>
<evidence type="ECO:0000256" key="8">
    <source>
        <dbReference type="ARBA" id="ARBA00022958"/>
    </source>
</evidence>
<comment type="similarity">
    <text evidence="1 10 11">Belongs to the TRAFAC class TrmE-Era-EngA-EngB-Septin-like GTPase superfamily. TrmE GTPase family.</text>
</comment>
<dbReference type="AlphaFoldDB" id="A0A388T9R9"/>
<dbReference type="FunFam" id="3.40.50.300:FF:001376">
    <property type="entry name" value="tRNA modification GTPase MnmE"/>
    <property type="match status" value="1"/>
</dbReference>
<evidence type="ECO:0000256" key="2">
    <source>
        <dbReference type="ARBA" id="ARBA00022490"/>
    </source>
</evidence>
<dbReference type="Gene3D" id="3.30.1360.120">
    <property type="entry name" value="Probable tRNA modification gtpase trme, domain 1"/>
    <property type="match status" value="1"/>
</dbReference>
<dbReference type="Pfam" id="PF12631">
    <property type="entry name" value="MnmE_helical"/>
    <property type="match status" value="1"/>
</dbReference>
<keyword evidence="3 10" id="KW-0819">tRNA processing</keyword>
<dbReference type="CDD" id="cd04164">
    <property type="entry name" value="trmE"/>
    <property type="match status" value="1"/>
</dbReference>
<dbReference type="InterPro" id="IPR018948">
    <property type="entry name" value="GTP-bd_TrmE_N"/>
</dbReference>
<dbReference type="PANTHER" id="PTHR42714">
    <property type="entry name" value="TRNA MODIFICATION GTPASE GTPBP3"/>
    <property type="match status" value="1"/>
</dbReference>
<dbReference type="InterPro" id="IPR027266">
    <property type="entry name" value="TrmE/GcvT-like"/>
</dbReference>
<keyword evidence="7 10" id="KW-0460">Magnesium</keyword>
<keyword evidence="4 10" id="KW-0479">Metal-binding</keyword>